<evidence type="ECO:0000256" key="6">
    <source>
        <dbReference type="SAM" id="MobiDB-lite"/>
    </source>
</evidence>
<evidence type="ECO:0000313" key="9">
    <source>
        <dbReference type="Proteomes" id="UP000001822"/>
    </source>
</evidence>
<dbReference type="EC" id="1.6.5.3" evidence="8"/>
<dbReference type="RefSeq" id="WP_011585981.1">
    <property type="nucleotide sequence ID" value="NC_008255.1"/>
</dbReference>
<dbReference type="PROSITE" id="PS51379">
    <property type="entry name" value="4FE4S_FER_2"/>
    <property type="match status" value="2"/>
</dbReference>
<keyword evidence="3" id="KW-0677">Repeat</keyword>
<feature type="region of interest" description="Disordered" evidence="6">
    <location>
        <begin position="274"/>
        <end position="427"/>
    </location>
</feature>
<gene>
    <name evidence="8" type="primary">hyfH</name>
    <name evidence="8" type="ordered locus">CHU_2619</name>
</gene>
<dbReference type="PANTHER" id="PTHR10849">
    <property type="entry name" value="NADH DEHYDROGENASE UBIQUINONE IRON-SULFUR PROTEIN 8, MITOCHONDRIAL"/>
    <property type="match status" value="1"/>
</dbReference>
<evidence type="ECO:0000256" key="3">
    <source>
        <dbReference type="ARBA" id="ARBA00022737"/>
    </source>
</evidence>
<evidence type="ECO:0000313" key="8">
    <source>
        <dbReference type="EMBL" id="ABG59871.1"/>
    </source>
</evidence>
<dbReference type="Gene3D" id="3.30.70.3270">
    <property type="match status" value="1"/>
</dbReference>
<dbReference type="PROSITE" id="PS00198">
    <property type="entry name" value="4FE4S_FER_1"/>
    <property type="match status" value="2"/>
</dbReference>
<feature type="compositionally biased region" description="Low complexity" evidence="6">
    <location>
        <begin position="303"/>
        <end position="320"/>
    </location>
</feature>
<reference evidence="8 9" key="1">
    <citation type="journal article" date="2007" name="Appl. Environ. Microbiol.">
        <title>Genome sequence of the cellulolytic gliding bacterium Cytophaga hutchinsonii.</title>
        <authorList>
            <person name="Xie G."/>
            <person name="Bruce D.C."/>
            <person name="Challacombe J.F."/>
            <person name="Chertkov O."/>
            <person name="Detter J.C."/>
            <person name="Gilna P."/>
            <person name="Han C.S."/>
            <person name="Lucas S."/>
            <person name="Misra M."/>
            <person name="Myers G.L."/>
            <person name="Richardson P."/>
            <person name="Tapia R."/>
            <person name="Thayer N."/>
            <person name="Thompson L.S."/>
            <person name="Brettin T.S."/>
            <person name="Henrissat B."/>
            <person name="Wilson D.B."/>
            <person name="McBride M.J."/>
        </authorList>
    </citation>
    <scope>NUCLEOTIDE SEQUENCE [LARGE SCALE GENOMIC DNA]</scope>
    <source>
        <strain evidence="9">ATCC 33406 / DSM 1761 / CIP 103989 / NBRC 15051 / NCIMB 9469 / D465</strain>
    </source>
</reference>
<evidence type="ECO:0000256" key="2">
    <source>
        <dbReference type="ARBA" id="ARBA00022723"/>
    </source>
</evidence>
<dbReference type="EMBL" id="CP000383">
    <property type="protein sequence ID" value="ABG59871.1"/>
    <property type="molecule type" value="Genomic_DNA"/>
</dbReference>
<feature type="compositionally biased region" description="Low complexity" evidence="6">
    <location>
        <begin position="399"/>
        <end position="416"/>
    </location>
</feature>
<evidence type="ECO:0000259" key="7">
    <source>
        <dbReference type="PROSITE" id="PS51379"/>
    </source>
</evidence>
<feature type="compositionally biased region" description="Low complexity" evidence="6">
    <location>
        <begin position="349"/>
        <end position="364"/>
    </location>
</feature>
<dbReference type="GO" id="GO:0051539">
    <property type="term" value="F:4 iron, 4 sulfur cluster binding"/>
    <property type="evidence" value="ECO:0007669"/>
    <property type="project" value="UniProtKB-KW"/>
</dbReference>
<keyword evidence="1" id="KW-0004">4Fe-4S</keyword>
<dbReference type="OrthoDB" id="9808559at2"/>
<keyword evidence="8" id="KW-0560">Oxidoreductase</keyword>
<organism evidence="8 9">
    <name type="scientific">Cytophaga hutchinsonii (strain ATCC 33406 / DSM 1761 / CIP 103989 / NBRC 15051 / NCIMB 9469 / D465)</name>
    <dbReference type="NCBI Taxonomy" id="269798"/>
    <lineage>
        <taxon>Bacteria</taxon>
        <taxon>Pseudomonadati</taxon>
        <taxon>Bacteroidota</taxon>
        <taxon>Cytophagia</taxon>
        <taxon>Cytophagales</taxon>
        <taxon>Cytophagaceae</taxon>
        <taxon>Cytophaga</taxon>
    </lineage>
</organism>
<dbReference type="InterPro" id="IPR017896">
    <property type="entry name" value="4Fe4S_Fe-S-bd"/>
</dbReference>
<dbReference type="GO" id="GO:0016651">
    <property type="term" value="F:oxidoreductase activity, acting on NAD(P)H"/>
    <property type="evidence" value="ECO:0007669"/>
    <property type="project" value="InterPro"/>
</dbReference>
<evidence type="ECO:0000256" key="1">
    <source>
        <dbReference type="ARBA" id="ARBA00022485"/>
    </source>
</evidence>
<keyword evidence="5" id="KW-0411">Iron-sulfur</keyword>
<evidence type="ECO:0000256" key="5">
    <source>
        <dbReference type="ARBA" id="ARBA00023014"/>
    </source>
</evidence>
<protein>
    <submittedName>
        <fullName evidence="8">NADH dehydrogenase subunit I</fullName>
        <ecNumber evidence="8">1.6.5.3</ecNumber>
    </submittedName>
</protein>
<dbReference type="Proteomes" id="UP000001822">
    <property type="component" value="Chromosome"/>
</dbReference>
<dbReference type="KEGG" id="chu:CHU_2619"/>
<sequence length="427" mass="45618">MARRISNIRLFIVSVQSMAIGLRLTLKHFFVSIGVKRKPQVGVMDADYFTHKDGIVTNLYPHESIPVPDNGRYRLHNEVDDCIVCDLCAKVCPVNCIEIEPIKSPVEIGKTSDGSTKRIYAATFDIDMAKCCFCGLCTTVCPTECLTMTKTYDFSEYDVRNMVYHFAELSPAEGVLKKEEMEVLVAEEKAKKAAAAKPVPEAGEATTDTATAAPKPAFKPKVAIPAVKKAAVDAAAENTTPAKAEEASASSDTAAEKPAVPKPVFKPKVVIPAKKSITETSSEETSETKPADEPAASTEAGTPKPQVKPVMKPVIPKAPVAESEEQAVNPATDVPASEQTAAPAQHLQPAAKPKPIMKPVMKPLIPKEPAPESTQQTASPAMDLPASDQSDAPAEEAKPAAMPKPIMKPVMKPIIPKKTEEGGETNA</sequence>
<keyword evidence="9" id="KW-1185">Reference proteome</keyword>
<evidence type="ECO:0000256" key="4">
    <source>
        <dbReference type="ARBA" id="ARBA00023004"/>
    </source>
</evidence>
<proteinExistence type="predicted"/>
<feature type="domain" description="4Fe-4S ferredoxin-type" evidence="7">
    <location>
        <begin position="122"/>
        <end position="151"/>
    </location>
</feature>
<keyword evidence="4" id="KW-0408">Iron</keyword>
<dbReference type="InterPro" id="IPR010226">
    <property type="entry name" value="NADH_quinone_OxRdtase_chainI"/>
</dbReference>
<dbReference type="GO" id="GO:0046872">
    <property type="term" value="F:metal ion binding"/>
    <property type="evidence" value="ECO:0007669"/>
    <property type="project" value="UniProtKB-KW"/>
</dbReference>
<dbReference type="InterPro" id="IPR017900">
    <property type="entry name" value="4Fe4S_Fe_S_CS"/>
</dbReference>
<feature type="region of interest" description="Disordered" evidence="6">
    <location>
        <begin position="194"/>
        <end position="214"/>
    </location>
</feature>
<dbReference type="AlphaFoldDB" id="A0A6N4STV5"/>
<feature type="region of interest" description="Disordered" evidence="6">
    <location>
        <begin position="237"/>
        <end position="260"/>
    </location>
</feature>
<dbReference type="GO" id="GO:0016020">
    <property type="term" value="C:membrane"/>
    <property type="evidence" value="ECO:0007669"/>
    <property type="project" value="InterPro"/>
</dbReference>
<keyword evidence="2" id="KW-0479">Metal-binding</keyword>
<feature type="domain" description="4Fe-4S ferredoxin-type" evidence="7">
    <location>
        <begin position="71"/>
        <end position="102"/>
    </location>
</feature>
<dbReference type="SUPFAM" id="SSF54862">
    <property type="entry name" value="4Fe-4S ferredoxins"/>
    <property type="match status" value="1"/>
</dbReference>
<accession>A0A6N4STV5</accession>
<name>A0A6N4STV5_CYTH3</name>
<dbReference type="Pfam" id="PF12838">
    <property type="entry name" value="Fer4_7"/>
    <property type="match status" value="1"/>
</dbReference>